<name>A0A8K0D261_IGNLU</name>
<dbReference type="SUPFAM" id="SSF55200">
    <property type="entry name" value="Translation initiation factor IF3, C-terminal domain"/>
    <property type="match status" value="1"/>
</dbReference>
<dbReference type="GO" id="GO:0032790">
    <property type="term" value="P:ribosome disassembly"/>
    <property type="evidence" value="ECO:0007669"/>
    <property type="project" value="TreeGrafter"/>
</dbReference>
<dbReference type="InterPro" id="IPR001288">
    <property type="entry name" value="Translation_initiation_fac_3"/>
</dbReference>
<dbReference type="Pfam" id="PF05198">
    <property type="entry name" value="IF3_N"/>
    <property type="match status" value="1"/>
</dbReference>
<dbReference type="Gene3D" id="3.30.110.10">
    <property type="entry name" value="Translation initiation factor 3 (IF-3), C-terminal domain"/>
    <property type="match status" value="1"/>
</dbReference>
<feature type="region of interest" description="Disordered" evidence="4">
    <location>
        <begin position="37"/>
        <end position="56"/>
    </location>
</feature>
<feature type="region of interest" description="Disordered" evidence="4">
    <location>
        <begin position="210"/>
        <end position="230"/>
    </location>
</feature>
<dbReference type="GO" id="GO:0005739">
    <property type="term" value="C:mitochondrion"/>
    <property type="evidence" value="ECO:0007669"/>
    <property type="project" value="TreeGrafter"/>
</dbReference>
<evidence type="ECO:0000313" key="6">
    <source>
        <dbReference type="EMBL" id="KAF2898040.1"/>
    </source>
</evidence>
<evidence type="ECO:0000256" key="1">
    <source>
        <dbReference type="ARBA" id="ARBA00005439"/>
    </source>
</evidence>
<dbReference type="EMBL" id="VTPC01003775">
    <property type="protein sequence ID" value="KAF2898040.1"/>
    <property type="molecule type" value="Genomic_DNA"/>
</dbReference>
<dbReference type="GO" id="GO:0070124">
    <property type="term" value="P:mitochondrial translational initiation"/>
    <property type="evidence" value="ECO:0007669"/>
    <property type="project" value="TreeGrafter"/>
</dbReference>
<dbReference type="Proteomes" id="UP000801492">
    <property type="component" value="Unassembled WGS sequence"/>
</dbReference>
<proteinExistence type="inferred from homology"/>
<evidence type="ECO:0000259" key="5">
    <source>
        <dbReference type="Pfam" id="PF05198"/>
    </source>
</evidence>
<dbReference type="InterPro" id="IPR019814">
    <property type="entry name" value="Translation_initiation_fac_3_N"/>
</dbReference>
<dbReference type="GO" id="GO:0043022">
    <property type="term" value="F:ribosome binding"/>
    <property type="evidence" value="ECO:0007669"/>
    <property type="project" value="TreeGrafter"/>
</dbReference>
<gene>
    <name evidence="6" type="ORF">ILUMI_08136</name>
</gene>
<dbReference type="AlphaFoldDB" id="A0A8K0D261"/>
<accession>A0A8K0D261</accession>
<dbReference type="SUPFAM" id="SSF54364">
    <property type="entry name" value="Translation initiation factor IF3, N-terminal domain"/>
    <property type="match status" value="1"/>
</dbReference>
<keyword evidence="2" id="KW-0396">Initiation factor</keyword>
<dbReference type="InterPro" id="IPR036788">
    <property type="entry name" value="T_IF-3_C_sf"/>
</dbReference>
<dbReference type="PANTHER" id="PTHR10938:SF0">
    <property type="entry name" value="TRANSLATION INITIATION FACTOR IF-3, MITOCHONDRIAL"/>
    <property type="match status" value="1"/>
</dbReference>
<protein>
    <recommendedName>
        <fullName evidence="5">Translation initiation factor 3 N-terminal domain-containing protein</fullName>
    </recommendedName>
</protein>
<comment type="similarity">
    <text evidence="1">Belongs to the IF-3 family.</text>
</comment>
<reference evidence="6" key="1">
    <citation type="submission" date="2019-08" db="EMBL/GenBank/DDBJ databases">
        <title>The genome of the North American firefly Photinus pyralis.</title>
        <authorList>
            <consortium name="Photinus pyralis genome working group"/>
            <person name="Fallon T.R."/>
            <person name="Sander Lower S.E."/>
            <person name="Weng J.-K."/>
        </authorList>
    </citation>
    <scope>NUCLEOTIDE SEQUENCE</scope>
    <source>
        <strain evidence="6">TRF0915ILg1</strain>
        <tissue evidence="6">Whole body</tissue>
    </source>
</reference>
<evidence type="ECO:0000313" key="7">
    <source>
        <dbReference type="Proteomes" id="UP000801492"/>
    </source>
</evidence>
<keyword evidence="7" id="KW-1185">Reference proteome</keyword>
<organism evidence="6 7">
    <name type="scientific">Ignelater luminosus</name>
    <name type="common">Cucubano</name>
    <name type="synonym">Pyrophorus luminosus</name>
    <dbReference type="NCBI Taxonomy" id="2038154"/>
    <lineage>
        <taxon>Eukaryota</taxon>
        <taxon>Metazoa</taxon>
        <taxon>Ecdysozoa</taxon>
        <taxon>Arthropoda</taxon>
        <taxon>Hexapoda</taxon>
        <taxon>Insecta</taxon>
        <taxon>Pterygota</taxon>
        <taxon>Neoptera</taxon>
        <taxon>Endopterygota</taxon>
        <taxon>Coleoptera</taxon>
        <taxon>Polyphaga</taxon>
        <taxon>Elateriformia</taxon>
        <taxon>Elateroidea</taxon>
        <taxon>Elateridae</taxon>
        <taxon>Agrypninae</taxon>
        <taxon>Pyrophorini</taxon>
        <taxon>Ignelater</taxon>
    </lineage>
</organism>
<keyword evidence="3" id="KW-0648">Protein biosynthesis</keyword>
<dbReference type="Gene3D" id="3.10.20.80">
    <property type="entry name" value="Translation initiation factor 3 (IF-3), N-terminal domain"/>
    <property type="match status" value="1"/>
</dbReference>
<dbReference type="OrthoDB" id="21573at2759"/>
<sequence length="230" mass="26591">MFSRTFNGLKILTNQKSLYLKFTSITCQQRIFSSKPPVQPFQKTVDGEQQKKSKRQPIPKITLISSDDNISITTLEEAQQLSKRRDLKLVKIVDLDTKTQRPVYKLMTGAEYHSEEIKQREQKKKEKQSNAGALKGEKLLMLNSGISKHDLETNIKKILKWILKRYEVRVVISGDVSSMEKSESVYKFLEDSLKENTRFLQKRTKGSDLKFQIIPPKDDTGKQNKPNKTL</sequence>
<dbReference type="InterPro" id="IPR036787">
    <property type="entry name" value="T_IF-3_N_sf"/>
</dbReference>
<dbReference type="PANTHER" id="PTHR10938">
    <property type="entry name" value="TRANSLATION INITIATION FACTOR IF-3"/>
    <property type="match status" value="1"/>
</dbReference>
<evidence type="ECO:0000256" key="3">
    <source>
        <dbReference type="ARBA" id="ARBA00022917"/>
    </source>
</evidence>
<dbReference type="GO" id="GO:0003743">
    <property type="term" value="F:translation initiation factor activity"/>
    <property type="evidence" value="ECO:0007669"/>
    <property type="project" value="UniProtKB-KW"/>
</dbReference>
<comment type="caution">
    <text evidence="6">The sequence shown here is derived from an EMBL/GenBank/DDBJ whole genome shotgun (WGS) entry which is preliminary data.</text>
</comment>
<feature type="domain" description="Translation initiation factor 3 N-terminal" evidence="5">
    <location>
        <begin position="59"/>
        <end position="122"/>
    </location>
</feature>
<evidence type="ECO:0000256" key="2">
    <source>
        <dbReference type="ARBA" id="ARBA00022540"/>
    </source>
</evidence>
<evidence type="ECO:0000256" key="4">
    <source>
        <dbReference type="SAM" id="MobiDB-lite"/>
    </source>
</evidence>